<name>A0A9W6J0A1_9HYPH</name>
<keyword evidence="1" id="KW-0802">TPR repeat</keyword>
<dbReference type="Proteomes" id="UP001143372">
    <property type="component" value="Unassembled WGS sequence"/>
</dbReference>
<evidence type="ECO:0000256" key="2">
    <source>
        <dbReference type="SAM" id="MobiDB-lite"/>
    </source>
</evidence>
<dbReference type="Pfam" id="PF13432">
    <property type="entry name" value="TPR_16"/>
    <property type="match status" value="1"/>
</dbReference>
<dbReference type="SUPFAM" id="SSF48452">
    <property type="entry name" value="TPR-like"/>
    <property type="match status" value="1"/>
</dbReference>
<dbReference type="RefSeq" id="WP_271168656.1">
    <property type="nucleotide sequence ID" value="NZ_BSFI01000008.1"/>
</dbReference>
<reference evidence="3" key="1">
    <citation type="journal article" date="2014" name="Int. J. Syst. Evol. Microbiol.">
        <title>Complete genome sequence of Corynebacterium casei LMG S-19264T (=DSM 44701T), isolated from a smear-ripened cheese.</title>
        <authorList>
            <consortium name="US DOE Joint Genome Institute (JGI-PGF)"/>
            <person name="Walter F."/>
            <person name="Albersmeier A."/>
            <person name="Kalinowski J."/>
            <person name="Ruckert C."/>
        </authorList>
    </citation>
    <scope>NUCLEOTIDE SEQUENCE</scope>
    <source>
        <strain evidence="3">VKM B-2347</strain>
    </source>
</reference>
<dbReference type="PROSITE" id="PS50005">
    <property type="entry name" value="TPR"/>
    <property type="match status" value="1"/>
</dbReference>
<feature type="compositionally biased region" description="Pro residues" evidence="2">
    <location>
        <begin position="25"/>
        <end position="39"/>
    </location>
</feature>
<dbReference type="AlphaFoldDB" id="A0A9W6J0A1"/>
<gene>
    <name evidence="3" type="ORF">GCM10008179_20540</name>
</gene>
<feature type="compositionally biased region" description="Low complexity" evidence="2">
    <location>
        <begin position="1"/>
        <end position="11"/>
    </location>
</feature>
<dbReference type="InterPro" id="IPR019734">
    <property type="entry name" value="TPR_rpt"/>
</dbReference>
<protein>
    <recommendedName>
        <fullName evidence="5">Tetratricopeptide repeat protein</fullName>
    </recommendedName>
</protein>
<dbReference type="InterPro" id="IPR011990">
    <property type="entry name" value="TPR-like_helical_dom_sf"/>
</dbReference>
<reference evidence="3" key="2">
    <citation type="submission" date="2023-01" db="EMBL/GenBank/DDBJ databases">
        <authorList>
            <person name="Sun Q."/>
            <person name="Evtushenko L."/>
        </authorList>
    </citation>
    <scope>NUCLEOTIDE SEQUENCE</scope>
    <source>
        <strain evidence="3">VKM B-2347</strain>
    </source>
</reference>
<dbReference type="SMART" id="SM00028">
    <property type="entry name" value="TPR"/>
    <property type="match status" value="2"/>
</dbReference>
<dbReference type="EMBL" id="BSFI01000008">
    <property type="protein sequence ID" value="GLK68416.1"/>
    <property type="molecule type" value="Genomic_DNA"/>
</dbReference>
<feature type="region of interest" description="Disordered" evidence="2">
    <location>
        <begin position="1"/>
        <end position="46"/>
    </location>
</feature>
<evidence type="ECO:0000313" key="3">
    <source>
        <dbReference type="EMBL" id="GLK68416.1"/>
    </source>
</evidence>
<feature type="repeat" description="TPR" evidence="1">
    <location>
        <begin position="120"/>
        <end position="153"/>
    </location>
</feature>
<organism evidence="3 4">
    <name type="scientific">Hansschlegelia plantiphila</name>
    <dbReference type="NCBI Taxonomy" id="374655"/>
    <lineage>
        <taxon>Bacteria</taxon>
        <taxon>Pseudomonadati</taxon>
        <taxon>Pseudomonadota</taxon>
        <taxon>Alphaproteobacteria</taxon>
        <taxon>Hyphomicrobiales</taxon>
        <taxon>Methylopilaceae</taxon>
        <taxon>Hansschlegelia</taxon>
    </lineage>
</organism>
<sequence>MSATVASAAEPDLPPSDPPEALEPLLPPDDPDSAPPPPIVQSEDDAQSKALDALFAQLAKADDPQFAKRIASAVQALWQRSGSDTIDLLMARSTEAQRKSKIGIAIRLMDEVVSLRPDYAEGWNRRATLHYMAKDYDDAMADIRETLNREPRHYGAWLGLGRILKDADLDAKALAAFRHVLAIYPQIEGLKREVDELALKVEGQPI</sequence>
<accession>A0A9W6J0A1</accession>
<dbReference type="Gene3D" id="1.25.40.10">
    <property type="entry name" value="Tetratricopeptide repeat domain"/>
    <property type="match status" value="1"/>
</dbReference>
<proteinExistence type="predicted"/>
<keyword evidence="4" id="KW-1185">Reference proteome</keyword>
<evidence type="ECO:0000256" key="1">
    <source>
        <dbReference type="PROSITE-ProRule" id="PRU00339"/>
    </source>
</evidence>
<comment type="caution">
    <text evidence="3">The sequence shown here is derived from an EMBL/GenBank/DDBJ whole genome shotgun (WGS) entry which is preliminary data.</text>
</comment>
<evidence type="ECO:0008006" key="5">
    <source>
        <dbReference type="Google" id="ProtNLM"/>
    </source>
</evidence>
<evidence type="ECO:0000313" key="4">
    <source>
        <dbReference type="Proteomes" id="UP001143372"/>
    </source>
</evidence>